<keyword evidence="6" id="KW-0808">Transferase</keyword>
<keyword evidence="9" id="KW-0067">ATP-binding</keyword>
<comment type="subcellular location">
    <subcellularLocation>
        <location evidence="2">Cell membrane</location>
        <topology evidence="2">Multi-pass membrane protein</topology>
    </subcellularLocation>
</comment>
<evidence type="ECO:0000256" key="5">
    <source>
        <dbReference type="ARBA" id="ARBA00022553"/>
    </source>
</evidence>
<dbReference type="Pfam" id="PF02518">
    <property type="entry name" value="HATPase_c"/>
    <property type="match status" value="1"/>
</dbReference>
<dbReference type="Gene3D" id="3.30.565.10">
    <property type="entry name" value="Histidine kinase-like ATPase, C-terminal domain"/>
    <property type="match status" value="1"/>
</dbReference>
<gene>
    <name evidence="15" type="ORF">MUN89_19250</name>
</gene>
<dbReference type="EC" id="2.7.13.3" evidence="3"/>
<feature type="domain" description="Histidine kinase" evidence="13">
    <location>
        <begin position="378"/>
        <end position="570"/>
    </location>
</feature>
<dbReference type="InterPro" id="IPR005467">
    <property type="entry name" value="His_kinase_dom"/>
</dbReference>
<evidence type="ECO:0000256" key="9">
    <source>
        <dbReference type="ARBA" id="ARBA00022840"/>
    </source>
</evidence>
<dbReference type="SUPFAM" id="SSF55874">
    <property type="entry name" value="ATPase domain of HSP90 chaperone/DNA topoisomerase II/histidine kinase"/>
    <property type="match status" value="1"/>
</dbReference>
<dbReference type="Pfam" id="PF00672">
    <property type="entry name" value="HAMP"/>
    <property type="match status" value="1"/>
</dbReference>
<dbReference type="SMART" id="SM00304">
    <property type="entry name" value="HAMP"/>
    <property type="match status" value="1"/>
</dbReference>
<keyword evidence="16" id="KW-1185">Reference proteome</keyword>
<dbReference type="PANTHER" id="PTHR34220:SF7">
    <property type="entry name" value="SENSOR HISTIDINE KINASE YPDA"/>
    <property type="match status" value="1"/>
</dbReference>
<evidence type="ECO:0000313" key="16">
    <source>
        <dbReference type="Proteomes" id="UP000831787"/>
    </source>
</evidence>
<evidence type="ECO:0000256" key="4">
    <source>
        <dbReference type="ARBA" id="ARBA00022475"/>
    </source>
</evidence>
<dbReference type="InterPro" id="IPR010559">
    <property type="entry name" value="Sig_transdc_His_kin_internal"/>
</dbReference>
<keyword evidence="12" id="KW-0812">Transmembrane</keyword>
<evidence type="ECO:0000256" key="6">
    <source>
        <dbReference type="ARBA" id="ARBA00022679"/>
    </source>
</evidence>
<protein>
    <recommendedName>
        <fullName evidence="3">histidine kinase</fullName>
        <ecNumber evidence="3">2.7.13.3</ecNumber>
    </recommendedName>
</protein>
<dbReference type="SMART" id="SM00387">
    <property type="entry name" value="HATPase_c"/>
    <property type="match status" value="1"/>
</dbReference>
<evidence type="ECO:0000256" key="11">
    <source>
        <dbReference type="ARBA" id="ARBA00023136"/>
    </source>
</evidence>
<keyword evidence="10" id="KW-0902">Two-component regulatory system</keyword>
<dbReference type="Pfam" id="PF06580">
    <property type="entry name" value="His_kinase"/>
    <property type="match status" value="1"/>
</dbReference>
<evidence type="ECO:0000256" key="3">
    <source>
        <dbReference type="ARBA" id="ARBA00012438"/>
    </source>
</evidence>
<dbReference type="InterPro" id="IPR050640">
    <property type="entry name" value="Bact_2-comp_sensor_kinase"/>
</dbReference>
<dbReference type="GO" id="GO:0016301">
    <property type="term" value="F:kinase activity"/>
    <property type="evidence" value="ECO:0007669"/>
    <property type="project" value="UniProtKB-KW"/>
</dbReference>
<accession>A0ABY4EHS6</accession>
<dbReference type="PROSITE" id="PS50885">
    <property type="entry name" value="HAMP"/>
    <property type="match status" value="1"/>
</dbReference>
<keyword evidence="12" id="KW-1133">Transmembrane helix</keyword>
<name>A0ABY4EHS6_9BACI</name>
<evidence type="ECO:0000256" key="7">
    <source>
        <dbReference type="ARBA" id="ARBA00022741"/>
    </source>
</evidence>
<dbReference type="InterPro" id="IPR003660">
    <property type="entry name" value="HAMP_dom"/>
</dbReference>
<feature type="domain" description="HAMP" evidence="14">
    <location>
        <begin position="305"/>
        <end position="357"/>
    </location>
</feature>
<keyword evidence="7" id="KW-0547">Nucleotide-binding</keyword>
<keyword evidence="11 12" id="KW-0472">Membrane</keyword>
<keyword evidence="8 15" id="KW-0418">Kinase</keyword>
<organism evidence="15 16">
    <name type="scientific">Halobacillus salinarum</name>
    <dbReference type="NCBI Taxonomy" id="2932257"/>
    <lineage>
        <taxon>Bacteria</taxon>
        <taxon>Bacillati</taxon>
        <taxon>Bacillota</taxon>
        <taxon>Bacilli</taxon>
        <taxon>Bacillales</taxon>
        <taxon>Bacillaceae</taxon>
        <taxon>Halobacillus</taxon>
    </lineage>
</organism>
<evidence type="ECO:0000256" key="1">
    <source>
        <dbReference type="ARBA" id="ARBA00000085"/>
    </source>
</evidence>
<keyword evidence="4" id="KW-1003">Cell membrane</keyword>
<evidence type="ECO:0000259" key="13">
    <source>
        <dbReference type="PROSITE" id="PS50109"/>
    </source>
</evidence>
<dbReference type="Proteomes" id="UP000831787">
    <property type="component" value="Chromosome"/>
</dbReference>
<feature type="transmembrane region" description="Helical" evidence="12">
    <location>
        <begin position="16"/>
        <end position="38"/>
    </location>
</feature>
<dbReference type="InterPro" id="IPR003594">
    <property type="entry name" value="HATPase_dom"/>
</dbReference>
<dbReference type="PROSITE" id="PS50109">
    <property type="entry name" value="HIS_KIN"/>
    <property type="match status" value="1"/>
</dbReference>
<dbReference type="CDD" id="cd06225">
    <property type="entry name" value="HAMP"/>
    <property type="match status" value="1"/>
</dbReference>
<dbReference type="RefSeq" id="WP_244709571.1">
    <property type="nucleotide sequence ID" value="NZ_CP095073.1"/>
</dbReference>
<dbReference type="Gene3D" id="6.10.340.10">
    <property type="match status" value="1"/>
</dbReference>
<reference evidence="15 16" key="1">
    <citation type="submission" date="2022-04" db="EMBL/GenBank/DDBJ databases">
        <title>Halobacillus sp. isolated from saltern.</title>
        <authorList>
            <person name="Won M."/>
            <person name="Lee C.-M."/>
            <person name="Woen H.-Y."/>
            <person name="Kwon S.-W."/>
        </authorList>
    </citation>
    <scope>NUCLEOTIDE SEQUENCE [LARGE SCALE GENOMIC DNA]</scope>
    <source>
        <strain evidence="15 16">SSBR10-3</strain>
    </source>
</reference>
<dbReference type="PRINTS" id="PR00344">
    <property type="entry name" value="BCTRLSENSOR"/>
</dbReference>
<evidence type="ECO:0000259" key="14">
    <source>
        <dbReference type="PROSITE" id="PS50885"/>
    </source>
</evidence>
<dbReference type="EMBL" id="CP095073">
    <property type="protein sequence ID" value="UOQ43980.1"/>
    <property type="molecule type" value="Genomic_DNA"/>
</dbReference>
<evidence type="ECO:0000256" key="10">
    <source>
        <dbReference type="ARBA" id="ARBA00023012"/>
    </source>
</evidence>
<dbReference type="PANTHER" id="PTHR34220">
    <property type="entry name" value="SENSOR HISTIDINE KINASE YPDA"/>
    <property type="match status" value="1"/>
</dbReference>
<dbReference type="InterPro" id="IPR004358">
    <property type="entry name" value="Sig_transdc_His_kin-like_C"/>
</dbReference>
<keyword evidence="5" id="KW-0597">Phosphoprotein</keyword>
<evidence type="ECO:0000256" key="12">
    <source>
        <dbReference type="SAM" id="Phobius"/>
    </source>
</evidence>
<sequence length="571" mass="66015">MSVQPFYRNFKIKNKIFSISLLLLLIFCLIGMVTYQYFTTLYEKRIYQESADMLQLSSSVLDEELNKVENLSFQVSTDVLIQTYLQTINESEVSYELYQTKTRLLGRLLDFASTKKYISSMQVIDANGEKYTTGYNTSVENDPGKIGSLLLNTKGSNVWTNIEGANAISSARLIRRKENLGLDNLGKLIISIDMDEFVNKTLNFSPNKNFVITSKDEIFYQRDEDKWKISDFQINNNGNGYMVKEINGSDYLLTYTHSRFSDLNYYHLLPYEDITKQTRTIKRIMIICFLFMLTLTIWLSRRAAQNISKPLEDLSAGMKQVENGNFEVPTTSYHDDEVGQLHHNFRVMLNKINELIKENYTKQLMIKETEYKALQAQINPHFLYNTLDSINWLAKINQQKKISVMAENLGSMMRNIISKKEATITVQEEMEIVRNYITIQKYRYEDRLDFTLTTDPEFDRVQIPKLTIQPVVENAIQHGLEEMVTACKVDVELRQQEEDLLIMVSDNGPGIEEDKLEGIYRGEIKSKSSGIGLKNINERIKMMFGERYGLTIDSKFGQGTTVNLLIPLVTE</sequence>
<dbReference type="SUPFAM" id="SSF158472">
    <property type="entry name" value="HAMP domain-like"/>
    <property type="match status" value="1"/>
</dbReference>
<comment type="catalytic activity">
    <reaction evidence="1">
        <text>ATP + protein L-histidine = ADP + protein N-phospho-L-histidine.</text>
        <dbReference type="EC" id="2.7.13.3"/>
    </reaction>
</comment>
<proteinExistence type="predicted"/>
<evidence type="ECO:0000256" key="8">
    <source>
        <dbReference type="ARBA" id="ARBA00022777"/>
    </source>
</evidence>
<dbReference type="InterPro" id="IPR036890">
    <property type="entry name" value="HATPase_C_sf"/>
</dbReference>
<evidence type="ECO:0000313" key="15">
    <source>
        <dbReference type="EMBL" id="UOQ43980.1"/>
    </source>
</evidence>
<evidence type="ECO:0000256" key="2">
    <source>
        <dbReference type="ARBA" id="ARBA00004651"/>
    </source>
</evidence>